<feature type="domain" description="PA14" evidence="9">
    <location>
        <begin position="4"/>
        <end position="150"/>
    </location>
</feature>
<evidence type="ECO:0000256" key="7">
    <source>
        <dbReference type="SAM" id="SignalP"/>
    </source>
</evidence>
<feature type="domain" description="Cytochrome c" evidence="8">
    <location>
        <begin position="264"/>
        <end position="346"/>
    </location>
</feature>
<keyword evidence="5 6" id="KW-0408">Iron</keyword>
<proteinExistence type="predicted"/>
<feature type="signal peptide" evidence="7">
    <location>
        <begin position="1"/>
        <end position="20"/>
    </location>
</feature>
<dbReference type="PROSITE" id="PS51820">
    <property type="entry name" value="PA14"/>
    <property type="match status" value="1"/>
</dbReference>
<dbReference type="Proteomes" id="UP000604083">
    <property type="component" value="Unassembled WGS sequence"/>
</dbReference>
<evidence type="ECO:0000256" key="5">
    <source>
        <dbReference type="ARBA" id="ARBA00023004"/>
    </source>
</evidence>
<evidence type="ECO:0000259" key="9">
    <source>
        <dbReference type="PROSITE" id="PS51820"/>
    </source>
</evidence>
<gene>
    <name evidence="10" type="ORF">JIN78_12765</name>
</gene>
<dbReference type="GO" id="GO:0009055">
    <property type="term" value="F:electron transfer activity"/>
    <property type="evidence" value="ECO:0007669"/>
    <property type="project" value="InterPro"/>
</dbReference>
<feature type="domain" description="Cytochrome c" evidence="8">
    <location>
        <begin position="162"/>
        <end position="254"/>
    </location>
</feature>
<sequence length="656" mass="71218">MTKPQTFLLLLSLFASGPLAGDVLATYQQGDRHDRHLARLPALHVPAGTPATPLLEEGTFSVTWTGTLSLEKRQRLHFSFAGTGTATLVVAGEEVLQETGSLGGEKSDRLRLSGEVPIEVRYQSPEEGEARFQLLWEERSFPTEPIPPGAFTKRDGALAAEALAYRGREIFARHLCSKCHLAGEGFGPHAMPELNHVPPIVGLSGDRLQEDWLARWIADPAAYRPDTNMPRLVADSEEGRQAAADLAAYLMTLKTGAEGAPVAGDAQAGGATFHKLACVTCHGQPDESTPSENRLPLTHLADKYQPHALRDFLLDPAQLSPHTRMPNFRLSDEEAANLTAFLLEQSATAERPQVEFPAGDASKGAAHSLKMQCGACHAGLPYDPSALPPFETIAQKPWNDAPCFSSAHSHLNLPEDAGDALEALRSEHLDSLKRDTAPAFAERQFKNLRCHACHSRDEVPALLGALHSDTAALAAHLNVHEKLDQSLPNLTHTGAMLHSDALAEMLAGTAEPRPRPWLDARMPGFANHAPETFAQGLAAQHGLAPSTAQEQESDADRVAVGKELIGSESGFGCTTCHGVGDQEPTAAFEVMGINFALTHERLREDYFYRWMHNPVRITPDTKMPRYADDKGETPLPALGGESRAQFEAIWDYLQTQ</sequence>
<evidence type="ECO:0000259" key="8">
    <source>
        <dbReference type="PROSITE" id="PS51007"/>
    </source>
</evidence>
<keyword evidence="1" id="KW-0813">Transport</keyword>
<dbReference type="InterPro" id="IPR009056">
    <property type="entry name" value="Cyt_c-like_dom"/>
</dbReference>
<comment type="caution">
    <text evidence="10">The sequence shown here is derived from an EMBL/GenBank/DDBJ whole genome shotgun (WGS) entry which is preliminary data.</text>
</comment>
<evidence type="ECO:0000313" key="11">
    <source>
        <dbReference type="Proteomes" id="UP000604083"/>
    </source>
</evidence>
<evidence type="ECO:0000256" key="6">
    <source>
        <dbReference type="PROSITE-ProRule" id="PRU00433"/>
    </source>
</evidence>
<dbReference type="PANTHER" id="PTHR33751:SF9">
    <property type="entry name" value="CYTOCHROME C4"/>
    <property type="match status" value="1"/>
</dbReference>
<evidence type="ECO:0000256" key="2">
    <source>
        <dbReference type="ARBA" id="ARBA00022617"/>
    </source>
</evidence>
<dbReference type="GO" id="GO:0020037">
    <property type="term" value="F:heme binding"/>
    <property type="evidence" value="ECO:0007669"/>
    <property type="project" value="InterPro"/>
</dbReference>
<name>A0A934VLQ7_9BACT</name>
<keyword evidence="3 6" id="KW-0479">Metal-binding</keyword>
<feature type="domain" description="Cytochrome c" evidence="8">
    <location>
        <begin position="556"/>
        <end position="656"/>
    </location>
</feature>
<keyword evidence="4" id="KW-0249">Electron transport</keyword>
<dbReference type="Gene3D" id="3.90.182.10">
    <property type="entry name" value="Toxin - Anthrax Protective Antigen,domain 1"/>
    <property type="match status" value="1"/>
</dbReference>
<keyword evidence="2 6" id="KW-0349">Heme</keyword>
<dbReference type="EMBL" id="JAENIO010000036">
    <property type="protein sequence ID" value="MBK1834934.1"/>
    <property type="molecule type" value="Genomic_DNA"/>
</dbReference>
<organism evidence="10 11">
    <name type="scientific">Roseibacillus ishigakijimensis</name>
    <dbReference type="NCBI Taxonomy" id="454146"/>
    <lineage>
        <taxon>Bacteria</taxon>
        <taxon>Pseudomonadati</taxon>
        <taxon>Verrucomicrobiota</taxon>
        <taxon>Verrucomicrobiia</taxon>
        <taxon>Verrucomicrobiales</taxon>
        <taxon>Verrucomicrobiaceae</taxon>
        <taxon>Roseibacillus</taxon>
    </lineage>
</organism>
<dbReference type="AlphaFoldDB" id="A0A934VLQ7"/>
<feature type="chain" id="PRO_5037918392" evidence="7">
    <location>
        <begin position="21"/>
        <end position="656"/>
    </location>
</feature>
<accession>A0A934VLQ7</accession>
<dbReference type="Pfam" id="PF00034">
    <property type="entry name" value="Cytochrom_C"/>
    <property type="match status" value="1"/>
</dbReference>
<keyword evidence="11" id="KW-1185">Reference proteome</keyword>
<reference evidence="10" key="1">
    <citation type="submission" date="2021-01" db="EMBL/GenBank/DDBJ databases">
        <title>Modified the classification status of verrucomicrobia.</title>
        <authorList>
            <person name="Feng X."/>
        </authorList>
    </citation>
    <scope>NUCLEOTIDE SEQUENCE</scope>
    <source>
        <strain evidence="10">KCTC 12986</strain>
    </source>
</reference>
<keyword evidence="7" id="KW-0732">Signal</keyword>
<dbReference type="InterPro" id="IPR050597">
    <property type="entry name" value="Cytochrome_c_Oxidase_Subunit"/>
</dbReference>
<dbReference type="PANTHER" id="PTHR33751">
    <property type="entry name" value="CBB3-TYPE CYTOCHROME C OXIDASE SUBUNIT FIXP"/>
    <property type="match status" value="1"/>
</dbReference>
<dbReference type="Pfam" id="PF13442">
    <property type="entry name" value="Cytochrome_CBB3"/>
    <property type="match status" value="1"/>
</dbReference>
<dbReference type="GO" id="GO:0046872">
    <property type="term" value="F:metal ion binding"/>
    <property type="evidence" value="ECO:0007669"/>
    <property type="project" value="UniProtKB-KW"/>
</dbReference>
<dbReference type="InterPro" id="IPR036909">
    <property type="entry name" value="Cyt_c-like_dom_sf"/>
</dbReference>
<protein>
    <submittedName>
        <fullName evidence="10">C-type cytochrome</fullName>
    </submittedName>
</protein>
<dbReference type="Gene3D" id="1.10.760.10">
    <property type="entry name" value="Cytochrome c-like domain"/>
    <property type="match status" value="3"/>
</dbReference>
<dbReference type="SUPFAM" id="SSF46626">
    <property type="entry name" value="Cytochrome c"/>
    <property type="match status" value="3"/>
</dbReference>
<evidence type="ECO:0000313" key="10">
    <source>
        <dbReference type="EMBL" id="MBK1834934.1"/>
    </source>
</evidence>
<evidence type="ECO:0000256" key="3">
    <source>
        <dbReference type="ARBA" id="ARBA00022723"/>
    </source>
</evidence>
<dbReference type="RefSeq" id="WP_200392368.1">
    <property type="nucleotide sequence ID" value="NZ_JAENIO010000036.1"/>
</dbReference>
<evidence type="ECO:0000256" key="4">
    <source>
        <dbReference type="ARBA" id="ARBA00022982"/>
    </source>
</evidence>
<dbReference type="PROSITE" id="PS51007">
    <property type="entry name" value="CYTC"/>
    <property type="match status" value="3"/>
</dbReference>
<dbReference type="SUPFAM" id="SSF56988">
    <property type="entry name" value="Anthrax protective antigen"/>
    <property type="match status" value="1"/>
</dbReference>
<dbReference type="InterPro" id="IPR037524">
    <property type="entry name" value="PA14/GLEYA"/>
</dbReference>
<dbReference type="SUPFAM" id="SSF48695">
    <property type="entry name" value="Multiheme cytochromes"/>
    <property type="match status" value="1"/>
</dbReference>
<evidence type="ECO:0000256" key="1">
    <source>
        <dbReference type="ARBA" id="ARBA00022448"/>
    </source>
</evidence>
<dbReference type="InterPro" id="IPR036280">
    <property type="entry name" value="Multihaem_cyt_sf"/>
</dbReference>